<proteinExistence type="inferred from homology"/>
<dbReference type="Pfam" id="PF05183">
    <property type="entry name" value="RdRP"/>
    <property type="match status" value="1"/>
</dbReference>
<dbReference type="AlphaFoldDB" id="A0A2G8SE56"/>
<dbReference type="STRING" id="1077348.A0A2G8SE56"/>
<dbReference type="GO" id="GO:0031380">
    <property type="term" value="C:nuclear RNA-directed RNA polymerase complex"/>
    <property type="evidence" value="ECO:0007669"/>
    <property type="project" value="TreeGrafter"/>
</dbReference>
<keyword evidence="1" id="KW-0694">RNA-binding</keyword>
<keyword evidence="4" id="KW-1185">Reference proteome</keyword>
<evidence type="ECO:0000256" key="1">
    <source>
        <dbReference type="RuleBase" id="RU363098"/>
    </source>
</evidence>
<comment type="catalytic activity">
    <reaction evidence="1">
        <text>RNA(n) + a ribonucleoside 5'-triphosphate = RNA(n+1) + diphosphate</text>
        <dbReference type="Rhea" id="RHEA:21248"/>
        <dbReference type="Rhea" id="RHEA-COMP:14527"/>
        <dbReference type="Rhea" id="RHEA-COMP:17342"/>
        <dbReference type="ChEBI" id="CHEBI:33019"/>
        <dbReference type="ChEBI" id="CHEBI:61557"/>
        <dbReference type="ChEBI" id="CHEBI:140395"/>
        <dbReference type="EC" id="2.7.7.48"/>
    </reaction>
</comment>
<gene>
    <name evidence="3" type="ORF">GSI_06758</name>
</gene>
<dbReference type="InterPro" id="IPR057596">
    <property type="entry name" value="RDRP_core"/>
</dbReference>
<dbReference type="PANTHER" id="PTHR23079:SF55">
    <property type="entry name" value="RNA-DIRECTED RNA POLYMERASE"/>
    <property type="match status" value="1"/>
</dbReference>
<accession>A0A2G8SE56</accession>
<dbReference type="InterPro" id="IPR007855">
    <property type="entry name" value="RDRP"/>
</dbReference>
<organism evidence="3 4">
    <name type="scientific">Ganoderma sinense ZZ0214-1</name>
    <dbReference type="NCBI Taxonomy" id="1077348"/>
    <lineage>
        <taxon>Eukaryota</taxon>
        <taxon>Fungi</taxon>
        <taxon>Dikarya</taxon>
        <taxon>Basidiomycota</taxon>
        <taxon>Agaricomycotina</taxon>
        <taxon>Agaricomycetes</taxon>
        <taxon>Polyporales</taxon>
        <taxon>Polyporaceae</taxon>
        <taxon>Ganoderma</taxon>
    </lineage>
</organism>
<dbReference type="OrthoDB" id="6513042at2759"/>
<reference evidence="3 4" key="1">
    <citation type="journal article" date="2015" name="Sci. Rep.">
        <title>Chromosome-level genome map provides insights into diverse defense mechanisms in the medicinal fungus Ganoderma sinense.</title>
        <authorList>
            <person name="Zhu Y."/>
            <person name="Xu J."/>
            <person name="Sun C."/>
            <person name="Zhou S."/>
            <person name="Xu H."/>
            <person name="Nelson D.R."/>
            <person name="Qian J."/>
            <person name="Song J."/>
            <person name="Luo H."/>
            <person name="Xiang L."/>
            <person name="Li Y."/>
            <person name="Xu Z."/>
            <person name="Ji A."/>
            <person name="Wang L."/>
            <person name="Lu S."/>
            <person name="Hayward A."/>
            <person name="Sun W."/>
            <person name="Li X."/>
            <person name="Schwartz D.C."/>
            <person name="Wang Y."/>
            <person name="Chen S."/>
        </authorList>
    </citation>
    <scope>NUCLEOTIDE SEQUENCE [LARGE SCALE GENOMIC DNA]</scope>
    <source>
        <strain evidence="3 4">ZZ0214-1</strain>
    </source>
</reference>
<keyword evidence="1" id="KW-0808">Transferase</keyword>
<comment type="similarity">
    <text evidence="1">Belongs to the RdRP family.</text>
</comment>
<keyword evidence="1 3" id="KW-0696">RNA-directed RNA polymerase</keyword>
<comment type="caution">
    <text evidence="3">The sequence shown here is derived from an EMBL/GenBank/DDBJ whole genome shotgun (WGS) entry which is preliminary data.</text>
</comment>
<keyword evidence="1" id="KW-0548">Nucleotidyltransferase</keyword>
<dbReference type="EC" id="2.7.7.48" evidence="1"/>
<dbReference type="EMBL" id="AYKW01000012">
    <property type="protein sequence ID" value="PIL32054.1"/>
    <property type="molecule type" value="Genomic_DNA"/>
</dbReference>
<evidence type="ECO:0000313" key="3">
    <source>
        <dbReference type="EMBL" id="PIL32054.1"/>
    </source>
</evidence>
<dbReference type="Proteomes" id="UP000230002">
    <property type="component" value="Unassembled WGS sequence"/>
</dbReference>
<feature type="domain" description="RDRP core" evidence="2">
    <location>
        <begin position="259"/>
        <end position="856"/>
    </location>
</feature>
<evidence type="ECO:0000259" key="2">
    <source>
        <dbReference type="Pfam" id="PF05183"/>
    </source>
</evidence>
<name>A0A2G8SE56_9APHY</name>
<dbReference type="GO" id="GO:0003968">
    <property type="term" value="F:RNA-directed RNA polymerase activity"/>
    <property type="evidence" value="ECO:0007669"/>
    <property type="project" value="UniProtKB-KW"/>
</dbReference>
<evidence type="ECO:0000313" key="4">
    <source>
        <dbReference type="Proteomes" id="UP000230002"/>
    </source>
</evidence>
<dbReference type="GO" id="GO:0003723">
    <property type="term" value="F:RNA binding"/>
    <property type="evidence" value="ECO:0007669"/>
    <property type="project" value="UniProtKB-KW"/>
</dbReference>
<dbReference type="PANTHER" id="PTHR23079">
    <property type="entry name" value="RNA-DEPENDENT RNA POLYMERASE"/>
    <property type="match status" value="1"/>
</dbReference>
<sequence>MVQGGLFTDTRIIAIRVNAVYYVSASFDDTSQKPVIFFSLTHPPAFESESTLSALTSILSPTYKPIRHRWSSFVDNDDEHVLIVPYTCLAIRLECESIEDLHVFREFVDAAHLRVEDDAYPIVRRDLFSSATRAEYHLWIMTLPWTMAFQIEALLRSWLLNMVEAVSLRGMVDRLVKTQGAAYTVALLRDFASHAKTLYWYGGTQPGAESNIQIQPEVAWSDPVTHLFSQVEEAFVFKPVEPSASMDPSAPFQCLHVTITPTTMILEGPFPERSNRVMRTYYRNQDCFIRVSFQDENRLQFRFDRDVDGRSFINRRVRGVLRDGILIAGSHFRFLAYSQSALKEHAVWFVKPFRHHWQDEQGHEHFADVDATTIIQSLGNFHVSFDPELIRCPARYAARISQAFTATDASISVSVEQLKRKADIKDSTGTYCFTDGVGTISPELAKDIWRALRERGRRGRRDGTYPRAYQVRFQGSKGMLSVDYTLLGRSIAIRPSMIKFEAPQSLEIEVARAFDKPGPYFLNRPLIMLLEGLGVSYETFKHLQDDAVHNAQDSVTSLERSARLLEAHGLGMAFRLTPTMFGLHKLGLGPLDEDMFWRRMMDFAINHVLRELKHHARIPVPGRESWTLVGVADVHQQLREGEVFACVDSPNESRPIYLEGPILVSRSPTIHPGDVQVVHAIGRPAAGTPLAKETLRNTVVFSTKGERPLPSCLGGGDLDGDLYNVTTRRDLLPPRTYKPASYDPARKKLVDHECTMNDVADFVAEFISSDTLGMIATTWLIIADQSPDGIFDADCTKLAALHSDAVDYPKSGQPVPVNEIPRLKFDMKPDWNAPETVNANNGNYYKSQKAIGKLSRLIELPAVQIVQRAGKSHRRCMQKENQREQCKDLLGQFYDEPPALDEVGVAIQQRIAEFIDPDEYNDDFICHIWDLYNSYTSQLRAICADHTLEHKRTAMLTEEEVVIGTIVAKCSQPRKRKDLMSHMREQTTTLVSSVKDEMAGGDTFPFEWSLQRAWIAYRLAIMEDDAFGARSFAWIALGSIFDAIKDIEDEDR</sequence>
<dbReference type="GO" id="GO:0030422">
    <property type="term" value="P:siRNA processing"/>
    <property type="evidence" value="ECO:0007669"/>
    <property type="project" value="TreeGrafter"/>
</dbReference>
<protein>
    <recommendedName>
        <fullName evidence="1">RNA-dependent RNA polymerase</fullName>
        <ecNumber evidence="1">2.7.7.48</ecNumber>
    </recommendedName>
</protein>